<evidence type="ECO:0000313" key="2">
    <source>
        <dbReference type="EMBL" id="RQM11543.1"/>
    </source>
</evidence>
<keyword evidence="3" id="KW-1185">Reference proteome</keyword>
<dbReference type="PANTHER" id="PTHR13831">
    <property type="entry name" value="MEMBER OF THE HIR1 FAMILY OF WD-REPEAT PROTEINS"/>
    <property type="match status" value="1"/>
</dbReference>
<evidence type="ECO:0000256" key="1">
    <source>
        <dbReference type="SAM" id="MobiDB-lite"/>
    </source>
</evidence>
<dbReference type="GO" id="GO:0005634">
    <property type="term" value="C:nucleus"/>
    <property type="evidence" value="ECO:0007669"/>
    <property type="project" value="InterPro"/>
</dbReference>
<organism evidence="2 3">
    <name type="scientific">Aphanomyces astaci</name>
    <name type="common">Crayfish plague agent</name>
    <dbReference type="NCBI Taxonomy" id="112090"/>
    <lineage>
        <taxon>Eukaryota</taxon>
        <taxon>Sar</taxon>
        <taxon>Stramenopiles</taxon>
        <taxon>Oomycota</taxon>
        <taxon>Saprolegniomycetes</taxon>
        <taxon>Saprolegniales</taxon>
        <taxon>Verrucalvaceae</taxon>
        <taxon>Aphanomyces</taxon>
    </lineage>
</organism>
<name>A0A3R8CPC4_APHAT</name>
<dbReference type="Proteomes" id="UP000284702">
    <property type="component" value="Unassembled WGS sequence"/>
</dbReference>
<proteinExistence type="predicted"/>
<dbReference type="GO" id="GO:0000785">
    <property type="term" value="C:chromatin"/>
    <property type="evidence" value="ECO:0007669"/>
    <property type="project" value="TreeGrafter"/>
</dbReference>
<feature type="region of interest" description="Disordered" evidence="1">
    <location>
        <begin position="27"/>
        <end position="78"/>
    </location>
</feature>
<dbReference type="EMBL" id="MZMZ02005943">
    <property type="protein sequence ID" value="RQM11543.1"/>
    <property type="molecule type" value="Genomic_DNA"/>
</dbReference>
<evidence type="ECO:0000313" key="3">
    <source>
        <dbReference type="Proteomes" id="UP000284702"/>
    </source>
</evidence>
<gene>
    <name evidence="2" type="ORF">B5M09_011717</name>
</gene>
<dbReference type="VEuPathDB" id="FungiDB:H257_00461"/>
<dbReference type="InterPro" id="IPR031120">
    <property type="entry name" value="HIR1-like"/>
</dbReference>
<reference evidence="2" key="1">
    <citation type="submission" date="2018-07" db="EMBL/GenBank/DDBJ databases">
        <title>Annotation of Aphanomyces astaci genome assembly.</title>
        <authorList>
            <person name="Studholme D.J."/>
        </authorList>
    </citation>
    <scope>NUCLEOTIDE SEQUENCE [LARGE SCALE GENOMIC DNA]</scope>
    <source>
        <strain evidence="2">Pc</strain>
    </source>
</reference>
<accession>A0A3R8CPC4</accession>
<dbReference type="GO" id="GO:0000417">
    <property type="term" value="C:HIR complex"/>
    <property type="evidence" value="ECO:0007669"/>
    <property type="project" value="TreeGrafter"/>
</dbReference>
<protein>
    <submittedName>
        <fullName evidence="2">Uncharacterized protein</fullName>
    </submittedName>
</protein>
<dbReference type="GO" id="GO:0031491">
    <property type="term" value="F:nucleosome binding"/>
    <property type="evidence" value="ECO:0007669"/>
    <property type="project" value="TreeGrafter"/>
</dbReference>
<dbReference type="GO" id="GO:0006351">
    <property type="term" value="P:DNA-templated transcription"/>
    <property type="evidence" value="ECO:0007669"/>
    <property type="project" value="InterPro"/>
</dbReference>
<sequence length="226" mass="24267">MDKLAARLTPSNGNASGAHAFTLVAATPKPADTAAKPSVTTLTARPKAKKPPTSTTTPVTKPPPPPVATTGEIETTTHVPPIKRKRVVDHQPTNSNTLLVIPQHERVHQMPEIPGRSSFSVGVKSTEKVIECKVVTDDGMTMMYTSVACMEGSSVHWMDRIPGQAACATGNLSFCAVGTTDGHLYIDVSKRELLQTVVLPQMASNRVLQRLVHKYQLLLDEAANQS</sequence>
<dbReference type="GO" id="GO:0006338">
    <property type="term" value="P:chromatin remodeling"/>
    <property type="evidence" value="ECO:0007669"/>
    <property type="project" value="TreeGrafter"/>
</dbReference>
<feature type="compositionally biased region" description="Low complexity" evidence="1">
    <location>
        <begin position="27"/>
        <end position="59"/>
    </location>
</feature>
<comment type="caution">
    <text evidence="2">The sequence shown here is derived from an EMBL/GenBank/DDBJ whole genome shotgun (WGS) entry which is preliminary data.</text>
</comment>
<dbReference type="AlphaFoldDB" id="A0A3R8CPC4"/>
<dbReference type="PANTHER" id="PTHR13831:SF0">
    <property type="entry name" value="PROTEIN HIRA"/>
    <property type="match status" value="1"/>
</dbReference>